<dbReference type="SUPFAM" id="SSF55383">
    <property type="entry name" value="Copper amine oxidase, domain N"/>
    <property type="match status" value="1"/>
</dbReference>
<proteinExistence type="predicted"/>
<dbReference type="Pfam" id="PF07833">
    <property type="entry name" value="Cu_amine_oxidN1"/>
    <property type="match status" value="1"/>
</dbReference>
<evidence type="ECO:0000313" key="3">
    <source>
        <dbReference type="EMBL" id="GGF93827.1"/>
    </source>
</evidence>
<keyword evidence="4" id="KW-1185">Reference proteome</keyword>
<feature type="signal peptide" evidence="1">
    <location>
        <begin position="1"/>
        <end position="24"/>
    </location>
</feature>
<dbReference type="AlphaFoldDB" id="A0A917CQF5"/>
<keyword evidence="1" id="KW-0732">Signal</keyword>
<feature type="chain" id="PRO_5039675808" description="Copper amine oxidase-like N-terminal domain-containing protein" evidence="1">
    <location>
        <begin position="25"/>
        <end position="767"/>
    </location>
</feature>
<accession>A0A917CQF5</accession>
<feature type="domain" description="Copper amine oxidase-like N-terminal" evidence="2">
    <location>
        <begin position="670"/>
        <end position="726"/>
    </location>
</feature>
<reference evidence="3" key="2">
    <citation type="submission" date="2020-09" db="EMBL/GenBank/DDBJ databases">
        <authorList>
            <person name="Sun Q."/>
            <person name="Zhou Y."/>
        </authorList>
    </citation>
    <scope>NUCLEOTIDE SEQUENCE</scope>
    <source>
        <strain evidence="3">CGMCC 1.12987</strain>
    </source>
</reference>
<dbReference type="Proteomes" id="UP000644756">
    <property type="component" value="Unassembled WGS sequence"/>
</dbReference>
<evidence type="ECO:0000259" key="2">
    <source>
        <dbReference type="Pfam" id="PF07833"/>
    </source>
</evidence>
<dbReference type="RefSeq" id="WP_188529405.1">
    <property type="nucleotide sequence ID" value="NZ_BMGR01000002.1"/>
</dbReference>
<name>A0A917CQF5_9BACL</name>
<reference evidence="3" key="1">
    <citation type="journal article" date="2014" name="Int. J. Syst. Evol. Microbiol.">
        <title>Complete genome sequence of Corynebacterium casei LMG S-19264T (=DSM 44701T), isolated from a smear-ripened cheese.</title>
        <authorList>
            <consortium name="US DOE Joint Genome Institute (JGI-PGF)"/>
            <person name="Walter F."/>
            <person name="Albersmeier A."/>
            <person name="Kalinowski J."/>
            <person name="Ruckert C."/>
        </authorList>
    </citation>
    <scope>NUCLEOTIDE SEQUENCE</scope>
    <source>
        <strain evidence="3">CGMCC 1.12987</strain>
    </source>
</reference>
<dbReference type="SUPFAM" id="SSF110296">
    <property type="entry name" value="Oligoxyloglucan reducing end-specific cellobiohydrolase"/>
    <property type="match status" value="1"/>
</dbReference>
<dbReference type="InterPro" id="IPR036582">
    <property type="entry name" value="Mao_N_sf"/>
</dbReference>
<sequence>MHWKKAVVMIICITLIWPFFTANSEVSAASNESIDSITLQESPYSIGEGWTVDSSYSSDPPYSLAIGDKEYIAVGPYGTVMKSTNGRNWKALSKFGNYQLTTIAWDGKKYVMFGANTEYEREANYASSEAFISTDGLKWKKIDFEPGEAIHYLVWGKNKFVAVGREHVYTSSDGENWTKTLTLEVQYGSHPIKYVNGTYFIYGYEEKKVYTSKDGLKWTSKPLDTKANINDMVWAKNHYLGVGNGFYTSKDGLTWNKQSKSPSNVRLQSLFTNGKTYIAVGYVPNNASGRQVSYTSTDGVNWKQHDLSNLQVSVYTMYPVDGGFAGLGSKKMENYPDGTYSIYTSDGMKWSYRLAGTSRDFKAIATNGKRTVAVGLQGSVIYTDNGTQWKSATPFSYKESFGRVSLFDVAWGANKFVAVGNGGVYVSSDGVSWKPVRVSFKDQYGDLSNILWTGKFFIASDQVYGVYTSRDGLSWTKVNSVSKSDYWLTSMVWDGKRVLAAFQIYNNGNQYTKIMQSTNGTVWTALTNLDVIVVDLAWNGERYIATYPYDATKMWVSKDGKQWSKSAAGLDHNDRFEFVTSFDGYLFAFNDSIAEVKGDYVNYNAYYISKDGVKWKEIPIPKQYSDFDIGGSGMMLDGIKAHGKYIFVGAYGQIMYANGLKFEDPIIIKVNGKTLSSSNELGIPYIEKGTTYVPLKVIGAALGYTMKWEQSTKSVTFEKDGAKVVFSNVQLTNGRSYVPLRNISERLGYKVNYERAKEGSLISIDNA</sequence>
<gene>
    <name evidence="3" type="ORF">GCM10010916_08950</name>
</gene>
<protein>
    <recommendedName>
        <fullName evidence="2">Copper amine oxidase-like N-terminal domain-containing protein</fullName>
    </recommendedName>
</protein>
<dbReference type="Gene3D" id="3.30.457.10">
    <property type="entry name" value="Copper amine oxidase-like, N-terminal domain"/>
    <property type="match status" value="1"/>
</dbReference>
<dbReference type="InterPro" id="IPR012854">
    <property type="entry name" value="Cu_amine_oxidase-like_N"/>
</dbReference>
<organism evidence="3 4">
    <name type="scientific">Paenibacillus abyssi</name>
    <dbReference type="NCBI Taxonomy" id="1340531"/>
    <lineage>
        <taxon>Bacteria</taxon>
        <taxon>Bacillati</taxon>
        <taxon>Bacillota</taxon>
        <taxon>Bacilli</taxon>
        <taxon>Bacillales</taxon>
        <taxon>Paenibacillaceae</taxon>
        <taxon>Paenibacillus</taxon>
    </lineage>
</organism>
<dbReference type="InterPro" id="IPR036278">
    <property type="entry name" value="Sialidase_sf"/>
</dbReference>
<evidence type="ECO:0000256" key="1">
    <source>
        <dbReference type="SAM" id="SignalP"/>
    </source>
</evidence>
<comment type="caution">
    <text evidence="3">The sequence shown here is derived from an EMBL/GenBank/DDBJ whole genome shotgun (WGS) entry which is preliminary data.</text>
</comment>
<dbReference type="SUPFAM" id="SSF50939">
    <property type="entry name" value="Sialidases"/>
    <property type="match status" value="1"/>
</dbReference>
<dbReference type="EMBL" id="BMGR01000002">
    <property type="protein sequence ID" value="GGF93827.1"/>
    <property type="molecule type" value="Genomic_DNA"/>
</dbReference>
<evidence type="ECO:0000313" key="4">
    <source>
        <dbReference type="Proteomes" id="UP000644756"/>
    </source>
</evidence>